<evidence type="ECO:0000256" key="3">
    <source>
        <dbReference type="ARBA" id="ARBA00022475"/>
    </source>
</evidence>
<dbReference type="NCBIfam" id="TIGR02796">
    <property type="entry name" value="tolQ"/>
    <property type="match status" value="1"/>
</dbReference>
<keyword evidence="5 10" id="KW-0132">Cell division</keyword>
<evidence type="ECO:0000259" key="11">
    <source>
        <dbReference type="Pfam" id="PF01618"/>
    </source>
</evidence>
<dbReference type="GO" id="GO:0051301">
    <property type="term" value="P:cell division"/>
    <property type="evidence" value="ECO:0007669"/>
    <property type="project" value="UniProtKB-UniRule"/>
</dbReference>
<accession>A0A395JSA3</accession>
<dbReference type="AlphaFoldDB" id="A0A395JSA3"/>
<dbReference type="InterPro" id="IPR050790">
    <property type="entry name" value="ExbB/TolQ_transport"/>
</dbReference>
<keyword evidence="9 10" id="KW-0131">Cell cycle</keyword>
<comment type="function">
    <text evidence="10">Part of the Tol-Pal system, which plays a role in outer membrane invagination during cell division and is important for maintaining outer membrane integrity.</text>
</comment>
<evidence type="ECO:0000256" key="1">
    <source>
        <dbReference type="ARBA" id="ARBA00004651"/>
    </source>
</evidence>
<keyword evidence="13" id="KW-1185">Reference proteome</keyword>
<gene>
    <name evidence="10" type="primary">tolQ</name>
    <name evidence="12" type="ORF">DFR28_101608</name>
</gene>
<dbReference type="Pfam" id="PF01618">
    <property type="entry name" value="MotA_ExbB"/>
    <property type="match status" value="1"/>
</dbReference>
<dbReference type="EMBL" id="QNRT01000001">
    <property type="protein sequence ID" value="RBP53222.1"/>
    <property type="molecule type" value="Genomic_DNA"/>
</dbReference>
<sequence>MGIENQGLQPESLNGEAATAVVEVAMQDNMSIMSLMLEASLTVQLVMLMLFLASLVSWSIIFSKFLMLRRERRLTKQFEREFWSGGSMQSLYNQWGAETKRASGMSEIFVAGYREYQRLTERGYANNNDLLDAVQRAMRVELSREIDHLESQIPFLATVGSTSPYVGLFGTVWGIMNSFRALGLSTKQATVSSVAPGIAEALIATAMGLFAAIPAVIAYNRFSYHVEKLVGQYEIFMEEFISIVNRQLAIEKD</sequence>
<keyword evidence="4 10" id="KW-0997">Cell inner membrane</keyword>
<dbReference type="InParanoid" id="A0A395JSA3"/>
<dbReference type="PANTHER" id="PTHR30625:SF3">
    <property type="entry name" value="TOL-PAL SYSTEM PROTEIN TOLQ"/>
    <property type="match status" value="1"/>
</dbReference>
<dbReference type="GO" id="GO:0005886">
    <property type="term" value="C:plasma membrane"/>
    <property type="evidence" value="ECO:0007669"/>
    <property type="project" value="UniProtKB-SubCell"/>
</dbReference>
<dbReference type="InterPro" id="IPR014163">
    <property type="entry name" value="Tol-Pal_TolQ"/>
</dbReference>
<dbReference type="PANTHER" id="PTHR30625">
    <property type="entry name" value="PROTEIN TOLQ"/>
    <property type="match status" value="1"/>
</dbReference>
<comment type="subcellular location">
    <subcellularLocation>
        <location evidence="10">Cell inner membrane</location>
        <topology evidence="10">Multi-pass membrane protein</topology>
    </subcellularLocation>
    <subcellularLocation>
        <location evidence="1">Cell membrane</location>
        <topology evidence="1">Multi-pass membrane protein</topology>
    </subcellularLocation>
</comment>
<name>A0A395JSA3_9GAMM</name>
<keyword evidence="3 10" id="KW-1003">Cell membrane</keyword>
<keyword evidence="7 10" id="KW-1133">Transmembrane helix</keyword>
<dbReference type="Proteomes" id="UP000253083">
    <property type="component" value="Unassembled WGS sequence"/>
</dbReference>
<comment type="caution">
    <text evidence="12">The sequence shown here is derived from an EMBL/GenBank/DDBJ whole genome shotgun (WGS) entry which is preliminary data.</text>
</comment>
<organism evidence="12 13">
    <name type="scientific">Arenicella xantha</name>
    <dbReference type="NCBI Taxonomy" id="644221"/>
    <lineage>
        <taxon>Bacteria</taxon>
        <taxon>Pseudomonadati</taxon>
        <taxon>Pseudomonadota</taxon>
        <taxon>Gammaproteobacteria</taxon>
        <taxon>Arenicellales</taxon>
        <taxon>Arenicellaceae</taxon>
        <taxon>Arenicella</taxon>
    </lineage>
</organism>
<feature type="domain" description="MotA/TolQ/ExbB proton channel" evidence="11">
    <location>
        <begin position="105"/>
        <end position="234"/>
    </location>
</feature>
<reference evidence="12 13" key="1">
    <citation type="submission" date="2018-06" db="EMBL/GenBank/DDBJ databases">
        <title>Genomic Encyclopedia of Type Strains, Phase IV (KMG-IV): sequencing the most valuable type-strain genomes for metagenomic binning, comparative biology and taxonomic classification.</title>
        <authorList>
            <person name="Goeker M."/>
        </authorList>
    </citation>
    <scope>NUCLEOTIDE SEQUENCE [LARGE SCALE GENOMIC DNA]</scope>
    <source>
        <strain evidence="12 13">DSM 24032</strain>
    </source>
</reference>
<protein>
    <recommendedName>
        <fullName evidence="10">Tol-Pal system protein TolQ</fullName>
    </recommendedName>
</protein>
<comment type="similarity">
    <text evidence="2 10">Belongs to the ExbB/TolQ family.</text>
</comment>
<feature type="transmembrane region" description="Helical" evidence="10">
    <location>
        <begin position="196"/>
        <end position="219"/>
    </location>
</feature>
<evidence type="ECO:0000313" key="12">
    <source>
        <dbReference type="EMBL" id="RBP53222.1"/>
    </source>
</evidence>
<evidence type="ECO:0000256" key="5">
    <source>
        <dbReference type="ARBA" id="ARBA00022618"/>
    </source>
</evidence>
<proteinExistence type="inferred from homology"/>
<dbReference type="FunCoup" id="A0A395JSA3">
    <property type="interactions" value="316"/>
</dbReference>
<dbReference type="GO" id="GO:0043213">
    <property type="term" value="P:bacteriocin transport"/>
    <property type="evidence" value="ECO:0007669"/>
    <property type="project" value="InterPro"/>
</dbReference>
<evidence type="ECO:0000256" key="2">
    <source>
        <dbReference type="ARBA" id="ARBA00010442"/>
    </source>
</evidence>
<evidence type="ECO:0000256" key="7">
    <source>
        <dbReference type="ARBA" id="ARBA00022989"/>
    </source>
</evidence>
<keyword evidence="6 10" id="KW-0812">Transmembrane</keyword>
<dbReference type="HAMAP" id="MF_02202">
    <property type="entry name" value="TolQ"/>
    <property type="match status" value="1"/>
</dbReference>
<keyword evidence="8 10" id="KW-0472">Membrane</keyword>
<evidence type="ECO:0000256" key="9">
    <source>
        <dbReference type="ARBA" id="ARBA00023306"/>
    </source>
</evidence>
<dbReference type="GO" id="GO:0017038">
    <property type="term" value="P:protein import"/>
    <property type="evidence" value="ECO:0007669"/>
    <property type="project" value="TreeGrafter"/>
</dbReference>
<feature type="transmembrane region" description="Helical" evidence="10">
    <location>
        <begin position="153"/>
        <end position="176"/>
    </location>
</feature>
<evidence type="ECO:0000256" key="8">
    <source>
        <dbReference type="ARBA" id="ARBA00023136"/>
    </source>
</evidence>
<evidence type="ECO:0000313" key="13">
    <source>
        <dbReference type="Proteomes" id="UP000253083"/>
    </source>
</evidence>
<evidence type="ECO:0000256" key="4">
    <source>
        <dbReference type="ARBA" id="ARBA00022519"/>
    </source>
</evidence>
<comment type="subunit">
    <text evidence="10">The Tol-Pal system is composed of five core proteins: the inner membrane proteins TolA, TolQ and TolR, the periplasmic protein TolB and the outer membrane protein Pal. They form a network linking the inner and outer membranes and the peptidoglycan layer.</text>
</comment>
<evidence type="ECO:0000256" key="6">
    <source>
        <dbReference type="ARBA" id="ARBA00022692"/>
    </source>
</evidence>
<feature type="transmembrane region" description="Helical" evidence="10">
    <location>
        <begin position="43"/>
        <end position="67"/>
    </location>
</feature>
<dbReference type="InterPro" id="IPR002898">
    <property type="entry name" value="MotA_ExbB_proton_chnl"/>
</dbReference>
<evidence type="ECO:0000256" key="10">
    <source>
        <dbReference type="HAMAP-Rule" id="MF_02202"/>
    </source>
</evidence>